<dbReference type="GO" id="GO:0005509">
    <property type="term" value="F:calcium ion binding"/>
    <property type="evidence" value="ECO:0007669"/>
    <property type="project" value="InterPro"/>
</dbReference>
<dbReference type="FunFam" id="1.10.238.10:FF:000181">
    <property type="entry name" value="CALML5 isoform 1"/>
    <property type="match status" value="1"/>
</dbReference>
<accession>A0A8B7WC66</accession>
<gene>
    <name evidence="7" type="primary">LOC109700840</name>
</gene>
<protein>
    <submittedName>
        <fullName evidence="7">Calmodulin-1</fullName>
    </submittedName>
</protein>
<dbReference type="FunFam" id="1.10.238.10:FF:000251">
    <property type="entry name" value="Calmodulin-related protein 97A"/>
    <property type="match status" value="1"/>
</dbReference>
<name>A0A8B7WC66_CASCN</name>
<dbReference type="OrthoDB" id="26525at2759"/>
<reference evidence="7" key="1">
    <citation type="submission" date="2025-08" db="UniProtKB">
        <authorList>
            <consortium name="RefSeq"/>
        </authorList>
    </citation>
    <scope>IDENTIFICATION</scope>
</reference>
<dbReference type="CDD" id="cd00051">
    <property type="entry name" value="EFh"/>
    <property type="match status" value="1"/>
</dbReference>
<dbReference type="AlphaFoldDB" id="A0A8B7WC66"/>
<evidence type="ECO:0000256" key="2">
    <source>
        <dbReference type="ARBA" id="ARBA00022723"/>
    </source>
</evidence>
<keyword evidence="3" id="KW-0677">Repeat</keyword>
<dbReference type="RefSeq" id="XP_020041766.2">
    <property type="nucleotide sequence ID" value="XM_020186177.2"/>
</dbReference>
<dbReference type="Pfam" id="PF13499">
    <property type="entry name" value="EF-hand_7"/>
    <property type="match status" value="2"/>
</dbReference>
<feature type="domain" description="EF-hand" evidence="5">
    <location>
        <begin position="44"/>
        <end position="79"/>
    </location>
</feature>
<evidence type="ECO:0000256" key="4">
    <source>
        <dbReference type="ARBA" id="ARBA00022837"/>
    </source>
</evidence>
<sequence length="204" mass="22703">MPKVVCLQLCPPTDTVSDSSSCPELWTPDPGNSWLSDIWLAAHSEPPLRCQGYTGMAEELSPEQVEQYRAAFSRCDTDEDGKINVQELGEVMKALGQNLSEADLKKIIASVDTDGDGTISFQEFLAVVAKKMKNGPTEEELRMVFRAFDLNGDGHISVEELKQAMVQVGEQLSQEELDTMIREADVDKDGKVNYEEFVRILTQK</sequence>
<dbReference type="GO" id="GO:0051649">
    <property type="term" value="P:establishment of localization in cell"/>
    <property type="evidence" value="ECO:0007669"/>
    <property type="project" value="UniProtKB-ARBA"/>
</dbReference>
<evidence type="ECO:0000313" key="7">
    <source>
        <dbReference type="RefSeq" id="XP_020041766.2"/>
    </source>
</evidence>
<feature type="domain" description="EF-hand" evidence="5">
    <location>
        <begin position="81"/>
        <end position="116"/>
    </location>
</feature>
<feature type="domain" description="EF-hand" evidence="5">
    <location>
        <begin position="117"/>
        <end position="149"/>
    </location>
</feature>
<dbReference type="Proteomes" id="UP001732720">
    <property type="component" value="Chromosome 15"/>
</dbReference>
<comment type="similarity">
    <text evidence="1">Belongs to the calmodulin family.</text>
</comment>
<evidence type="ECO:0000259" key="5">
    <source>
        <dbReference type="PROSITE" id="PS50222"/>
    </source>
</evidence>
<dbReference type="PROSITE" id="PS00018">
    <property type="entry name" value="EF_HAND_1"/>
    <property type="match status" value="4"/>
</dbReference>
<dbReference type="GO" id="GO:0016460">
    <property type="term" value="C:myosin II complex"/>
    <property type="evidence" value="ECO:0007669"/>
    <property type="project" value="TreeGrafter"/>
</dbReference>
<dbReference type="InterPro" id="IPR050230">
    <property type="entry name" value="CALM/Myosin/TropC-like"/>
</dbReference>
<organism evidence="7">
    <name type="scientific">Castor canadensis</name>
    <name type="common">American beaver</name>
    <dbReference type="NCBI Taxonomy" id="51338"/>
    <lineage>
        <taxon>Eukaryota</taxon>
        <taxon>Metazoa</taxon>
        <taxon>Chordata</taxon>
        <taxon>Craniata</taxon>
        <taxon>Vertebrata</taxon>
        <taxon>Euteleostomi</taxon>
        <taxon>Mammalia</taxon>
        <taxon>Eutheria</taxon>
        <taxon>Euarchontoglires</taxon>
        <taxon>Glires</taxon>
        <taxon>Rodentia</taxon>
        <taxon>Castorimorpha</taxon>
        <taxon>Castoridae</taxon>
        <taxon>Castor</taxon>
    </lineage>
</organism>
<evidence type="ECO:0000256" key="3">
    <source>
        <dbReference type="ARBA" id="ARBA00022737"/>
    </source>
</evidence>
<dbReference type="GO" id="GO:0043209">
    <property type="term" value="C:myelin sheath"/>
    <property type="evidence" value="ECO:0007669"/>
    <property type="project" value="UniProtKB-ARBA"/>
</dbReference>
<dbReference type="GeneID" id="109700840"/>
<dbReference type="PANTHER" id="PTHR23048:SF0">
    <property type="entry name" value="CALMODULIN LIKE 3"/>
    <property type="match status" value="1"/>
</dbReference>
<evidence type="ECO:0000256" key="1">
    <source>
        <dbReference type="ARBA" id="ARBA00009763"/>
    </source>
</evidence>
<dbReference type="InterPro" id="IPR011992">
    <property type="entry name" value="EF-hand-dom_pair"/>
</dbReference>
<dbReference type="PANTHER" id="PTHR23048">
    <property type="entry name" value="MYOSIN LIGHT CHAIN 1, 3"/>
    <property type="match status" value="1"/>
</dbReference>
<dbReference type="InterPro" id="IPR018247">
    <property type="entry name" value="EF_Hand_1_Ca_BS"/>
</dbReference>
<dbReference type="SMART" id="SM00054">
    <property type="entry name" value="EFh"/>
    <property type="match status" value="4"/>
</dbReference>
<evidence type="ECO:0000313" key="6">
    <source>
        <dbReference type="Proteomes" id="UP001732720"/>
    </source>
</evidence>
<keyword evidence="6" id="KW-1185">Reference proteome</keyword>
<dbReference type="PROSITE" id="PS50222">
    <property type="entry name" value="EF_HAND_2"/>
    <property type="match status" value="4"/>
</dbReference>
<dbReference type="GO" id="GO:0150034">
    <property type="term" value="C:distal axon"/>
    <property type="evidence" value="ECO:0007669"/>
    <property type="project" value="UniProtKB-ARBA"/>
</dbReference>
<dbReference type="KEGG" id="ccan:109700840"/>
<dbReference type="SUPFAM" id="SSF47473">
    <property type="entry name" value="EF-hand"/>
    <property type="match status" value="1"/>
</dbReference>
<dbReference type="InterPro" id="IPR002048">
    <property type="entry name" value="EF_hand_dom"/>
</dbReference>
<proteinExistence type="inferred from homology"/>
<keyword evidence="4" id="KW-0106">Calcium</keyword>
<dbReference type="Gene3D" id="1.10.238.10">
    <property type="entry name" value="EF-hand"/>
    <property type="match status" value="2"/>
</dbReference>
<keyword evidence="2" id="KW-0479">Metal-binding</keyword>
<feature type="domain" description="EF-hand" evidence="5">
    <location>
        <begin position="8"/>
        <end position="43"/>
    </location>
</feature>